<evidence type="ECO:0000313" key="4">
    <source>
        <dbReference type="Proteomes" id="UP000324965"/>
    </source>
</evidence>
<dbReference type="RefSeq" id="WP_149515089.1">
    <property type="nucleotide sequence ID" value="NZ_VDFC01000065.1"/>
</dbReference>
<dbReference type="OrthoDB" id="4186075at2"/>
<accession>A0A5B0A3J7</accession>
<dbReference type="EMBL" id="VDFC01000065">
    <property type="protein sequence ID" value="KAA0924263.1"/>
    <property type="molecule type" value="Genomic_DNA"/>
</dbReference>
<proteinExistence type="predicted"/>
<protein>
    <submittedName>
        <fullName evidence="3">Uncharacterized protein</fullName>
    </submittedName>
</protein>
<evidence type="ECO:0000256" key="2">
    <source>
        <dbReference type="SAM" id="Phobius"/>
    </source>
</evidence>
<organism evidence="3 4">
    <name type="scientific">Streptomyces apricus</name>
    <dbReference type="NCBI Taxonomy" id="1828112"/>
    <lineage>
        <taxon>Bacteria</taxon>
        <taxon>Bacillati</taxon>
        <taxon>Actinomycetota</taxon>
        <taxon>Actinomycetes</taxon>
        <taxon>Kitasatosporales</taxon>
        <taxon>Streptomycetaceae</taxon>
        <taxon>Streptomyces</taxon>
    </lineage>
</organism>
<dbReference type="Proteomes" id="UP000324965">
    <property type="component" value="Unassembled WGS sequence"/>
</dbReference>
<feature type="compositionally biased region" description="Polar residues" evidence="1">
    <location>
        <begin position="209"/>
        <end position="230"/>
    </location>
</feature>
<reference evidence="3 4" key="1">
    <citation type="submission" date="2019-05" db="EMBL/GenBank/DDBJ databases">
        <authorList>
            <person name="Hariharan J."/>
            <person name="Choudoir M.J."/>
            <person name="Diebold P."/>
            <person name="Panke-Buisse K."/>
            <person name="Buckley D.H."/>
        </authorList>
    </citation>
    <scope>NUCLEOTIDE SEQUENCE [LARGE SCALE GENOMIC DNA]</scope>
    <source>
        <strain evidence="3 4">SUN51</strain>
    </source>
</reference>
<sequence length="230" mass="24657">MTRLRKGVERLAQGSSTLTLNTARGIVAWLKAGEKASDFLIRLAFLAVPVVIGWSFLAASTAVMWLFAVVWCVAAWRAARPAQEKSEGKEPALHPDDLTDVLWELTGNRKGVHLAQVARQLTKETPGRTWSVKDVRKLLEAAGIPVRHSVRVPGLGVAVGVHRQDIPGSPSPAPQSPSPQGVEPQVNPATATATATTPYVRDLGGGATATFTPDLQQPNRTHVSVTRTED</sequence>
<keyword evidence="4" id="KW-1185">Reference proteome</keyword>
<feature type="region of interest" description="Disordered" evidence="1">
    <location>
        <begin position="161"/>
        <end position="230"/>
    </location>
</feature>
<comment type="caution">
    <text evidence="3">The sequence shown here is derived from an EMBL/GenBank/DDBJ whole genome shotgun (WGS) entry which is preliminary data.</text>
</comment>
<name>A0A5B0A3J7_9ACTN</name>
<gene>
    <name evidence="3" type="ORF">FGF04_33115</name>
</gene>
<feature type="transmembrane region" description="Helical" evidence="2">
    <location>
        <begin position="62"/>
        <end position="79"/>
    </location>
</feature>
<feature type="transmembrane region" description="Helical" evidence="2">
    <location>
        <begin position="39"/>
        <end position="56"/>
    </location>
</feature>
<keyword evidence="2" id="KW-0472">Membrane</keyword>
<evidence type="ECO:0000313" key="3">
    <source>
        <dbReference type="EMBL" id="KAA0924263.1"/>
    </source>
</evidence>
<dbReference type="AlphaFoldDB" id="A0A5B0A3J7"/>
<keyword evidence="2" id="KW-1133">Transmembrane helix</keyword>
<evidence type="ECO:0000256" key="1">
    <source>
        <dbReference type="SAM" id="MobiDB-lite"/>
    </source>
</evidence>
<keyword evidence="2" id="KW-0812">Transmembrane</keyword>